<dbReference type="Gene3D" id="2.170.260.10">
    <property type="entry name" value="paz domain"/>
    <property type="match status" value="1"/>
</dbReference>
<evidence type="ECO:0000313" key="5">
    <source>
        <dbReference type="EMBL" id="WPG97800.1"/>
    </source>
</evidence>
<protein>
    <submittedName>
        <fullName evidence="5">Uncharacterized protein</fullName>
    </submittedName>
</protein>
<dbReference type="SMART" id="SM00950">
    <property type="entry name" value="Piwi"/>
    <property type="match status" value="1"/>
</dbReference>
<dbReference type="CDD" id="cd04657">
    <property type="entry name" value="Piwi_ago-like"/>
    <property type="match status" value="1"/>
</dbReference>
<evidence type="ECO:0000259" key="3">
    <source>
        <dbReference type="PROSITE" id="PS50821"/>
    </source>
</evidence>
<gene>
    <name evidence="5" type="ORF">R9X50_00058100</name>
</gene>
<dbReference type="AlphaFoldDB" id="A0AAQ3R246"/>
<dbReference type="InterPro" id="IPR036397">
    <property type="entry name" value="RNaseH_sf"/>
</dbReference>
<dbReference type="PROSITE" id="PS50821">
    <property type="entry name" value="PAZ"/>
    <property type="match status" value="1"/>
</dbReference>
<proteinExistence type="inferred from homology"/>
<dbReference type="CDD" id="cd02846">
    <property type="entry name" value="PAZ_argonaute_like"/>
    <property type="match status" value="1"/>
</dbReference>
<dbReference type="InterPro" id="IPR012337">
    <property type="entry name" value="RNaseH-like_sf"/>
</dbReference>
<dbReference type="PROSITE" id="PS50822">
    <property type="entry name" value="PIWI"/>
    <property type="match status" value="1"/>
</dbReference>
<dbReference type="Pfam" id="PF16487">
    <property type="entry name" value="ArgoMid"/>
    <property type="match status" value="1"/>
</dbReference>
<dbReference type="InterPro" id="IPR032473">
    <property type="entry name" value="Argonaute_Mid_dom"/>
</dbReference>
<dbReference type="SUPFAM" id="SSF101690">
    <property type="entry name" value="PAZ domain"/>
    <property type="match status" value="1"/>
</dbReference>
<sequence length="997" mass="109407">MVGPGKKAFNNARRGLTSDSNQSSQRQHSIDDGASTSSSENASNSAPPSVSSDHSSRLGGNFDGNQDPSSPRPPQTPGSARSTHSTSSETRNLATSRPALDESGMKNLDVGVGGWSIVRGVDALTSLPTRPIKPSALGQATRIGLNTFPVTAFPTKPIYQCDVFIGNGVEKRGLILKVWESKAVRDALGSNGRGFVFDGSKLAWSTNPIQREIRVLVDLDAEEGRNVRPGGKENKHRVAIRQTNVVRFDSLQAWLDGKASFDTPCLEAINCLDHIMREYPSKHLTKIKRNFFQKGEQRFDLGGGIEAFKGAYCSIRPVNGIPKNHLSVNIDVANGTFYKQQPLVLAAQQMTGARDVNDLIAQLKKGPNSPAASAMKRLRKCHVTASHRGAKSKAGTLDEYVIGNILYKSAKDHFFVKDGKKISVAQYFAAEYNIRLQHPDLPLIETAKKGGPALPMEVLTMKENQRYPYKMDERQTSNMIKFAVTPPPERWQSIQHGIRILDWKNDPVLKHFGIEISATRASVDGRVLTAPKVQFGAGEAKPGMSGRWDLKGKKFLVPNPAPLKSWAVCILPGRRGGKPDKPVIETFIREFIKVYTNHGGRVENKQPAMILGSSSDPGLSCTEAWNAAGNQSQMRPQILVFILPDKDSTTYGRIKRSAECRYGVVSQCMQYSHVQKCQGQYISNVLMKFNAKLGGTTARAIGPKSGGPTGLFHVPTMILGADVSHAAPGTQTASMAALTMSMDKLACRYACAVETNGFRVEMMMTENINSMLKPMMQKWITDVGGGHFPSRIIYLRDGVSEGQYSHVIHQEVRDMKQLLKTADPKLDIPFLVIVGSKRHHVRFFPESGKGDRNQNPFPGTLVETGVTHPTENDVYLCSHAAIKGTARPMHYHVIMNEPKMSNDEIWTLLYEHSYQYMRATTPVSQHPAIYYAHLASNRAIPHDPRWGDSSVPTSSNPTTESLGKSAVAHSSSGAPSTVDRLMPMPNGAAIQTSMWYI</sequence>
<dbReference type="SUPFAM" id="SSF53098">
    <property type="entry name" value="Ribonuclease H-like"/>
    <property type="match status" value="1"/>
</dbReference>
<dbReference type="PANTHER" id="PTHR22891">
    <property type="entry name" value="EUKARYOTIC TRANSLATION INITIATION FACTOR 2C"/>
    <property type="match status" value="1"/>
</dbReference>
<dbReference type="Gene3D" id="3.40.50.2300">
    <property type="match status" value="1"/>
</dbReference>
<dbReference type="InterPro" id="IPR045246">
    <property type="entry name" value="Piwi_ago-like"/>
</dbReference>
<keyword evidence="6" id="KW-1185">Reference proteome</keyword>
<feature type="domain" description="PAZ" evidence="3">
    <location>
        <begin position="355"/>
        <end position="463"/>
    </location>
</feature>
<dbReference type="Pfam" id="PF16488">
    <property type="entry name" value="ArgoL2"/>
    <property type="match status" value="1"/>
</dbReference>
<dbReference type="Gene3D" id="3.30.420.10">
    <property type="entry name" value="Ribonuclease H-like superfamily/Ribonuclease H"/>
    <property type="match status" value="1"/>
</dbReference>
<feature type="region of interest" description="Disordered" evidence="2">
    <location>
        <begin position="1"/>
        <end position="106"/>
    </location>
</feature>
<name>A0AAQ3R246_9PEZI</name>
<dbReference type="InterPro" id="IPR032474">
    <property type="entry name" value="Argonaute_N"/>
</dbReference>
<accession>A0AAQ3R246</accession>
<dbReference type="Pfam" id="PF02171">
    <property type="entry name" value="Piwi"/>
    <property type="match status" value="1"/>
</dbReference>
<dbReference type="SMART" id="SM01163">
    <property type="entry name" value="DUF1785"/>
    <property type="match status" value="1"/>
</dbReference>
<dbReference type="InterPro" id="IPR003165">
    <property type="entry name" value="Piwi"/>
</dbReference>
<dbReference type="InterPro" id="IPR036085">
    <property type="entry name" value="PAZ_dom_sf"/>
</dbReference>
<organism evidence="5 6">
    <name type="scientific">Acrodontium crateriforme</name>
    <dbReference type="NCBI Taxonomy" id="150365"/>
    <lineage>
        <taxon>Eukaryota</taxon>
        <taxon>Fungi</taxon>
        <taxon>Dikarya</taxon>
        <taxon>Ascomycota</taxon>
        <taxon>Pezizomycotina</taxon>
        <taxon>Dothideomycetes</taxon>
        <taxon>Dothideomycetidae</taxon>
        <taxon>Mycosphaerellales</taxon>
        <taxon>Teratosphaeriaceae</taxon>
        <taxon>Acrodontium</taxon>
    </lineage>
</organism>
<feature type="region of interest" description="Disordered" evidence="2">
    <location>
        <begin position="943"/>
        <end position="983"/>
    </location>
</feature>
<feature type="compositionally biased region" description="Low complexity" evidence="2">
    <location>
        <begin position="35"/>
        <end position="53"/>
    </location>
</feature>
<dbReference type="Pfam" id="PF02170">
    <property type="entry name" value="PAZ"/>
    <property type="match status" value="1"/>
</dbReference>
<dbReference type="InterPro" id="IPR003100">
    <property type="entry name" value="PAZ_dom"/>
</dbReference>
<dbReference type="EMBL" id="CP138580">
    <property type="protein sequence ID" value="WPG97800.1"/>
    <property type="molecule type" value="Genomic_DNA"/>
</dbReference>
<dbReference type="Proteomes" id="UP001303373">
    <property type="component" value="Chromosome 1"/>
</dbReference>
<dbReference type="GO" id="GO:0003723">
    <property type="term" value="F:RNA binding"/>
    <property type="evidence" value="ECO:0007669"/>
    <property type="project" value="InterPro"/>
</dbReference>
<evidence type="ECO:0000313" key="6">
    <source>
        <dbReference type="Proteomes" id="UP001303373"/>
    </source>
</evidence>
<dbReference type="Pfam" id="PF16486">
    <property type="entry name" value="ArgoN"/>
    <property type="match status" value="1"/>
</dbReference>
<dbReference type="InterPro" id="IPR014811">
    <property type="entry name" value="ArgoL1"/>
</dbReference>
<reference evidence="5 6" key="1">
    <citation type="submission" date="2023-11" db="EMBL/GenBank/DDBJ databases">
        <title>An acidophilic fungus is an integral part of prey digestion in a carnivorous sundew plant.</title>
        <authorList>
            <person name="Tsai I.J."/>
        </authorList>
    </citation>
    <scope>NUCLEOTIDE SEQUENCE [LARGE SCALE GENOMIC DNA]</scope>
    <source>
        <strain evidence="5">169a</strain>
    </source>
</reference>
<feature type="domain" description="Piwi" evidence="4">
    <location>
        <begin position="638"/>
        <end position="939"/>
    </location>
</feature>
<dbReference type="SMART" id="SM00949">
    <property type="entry name" value="PAZ"/>
    <property type="match status" value="1"/>
</dbReference>
<evidence type="ECO:0000256" key="2">
    <source>
        <dbReference type="SAM" id="MobiDB-lite"/>
    </source>
</evidence>
<evidence type="ECO:0000259" key="4">
    <source>
        <dbReference type="PROSITE" id="PS50822"/>
    </source>
</evidence>
<dbReference type="InterPro" id="IPR032472">
    <property type="entry name" value="ArgoL2"/>
</dbReference>
<feature type="compositionally biased region" description="Polar residues" evidence="2">
    <location>
        <begin position="950"/>
        <end position="975"/>
    </location>
</feature>
<feature type="compositionally biased region" description="Polar residues" evidence="2">
    <location>
        <begin position="77"/>
        <end position="95"/>
    </location>
</feature>
<feature type="compositionally biased region" description="Polar residues" evidence="2">
    <location>
        <begin position="17"/>
        <end position="27"/>
    </location>
</feature>
<comment type="similarity">
    <text evidence="1">Belongs to the argonaute family.</text>
</comment>
<dbReference type="Pfam" id="PF08699">
    <property type="entry name" value="ArgoL1"/>
    <property type="match status" value="1"/>
</dbReference>
<evidence type="ECO:0000256" key="1">
    <source>
        <dbReference type="RuleBase" id="RU361178"/>
    </source>
</evidence>